<protein>
    <submittedName>
        <fullName evidence="2">Sjoegren syndrome nuclear autoantigen 1 homolog</fullName>
    </submittedName>
</protein>
<dbReference type="Proteomes" id="UP000515154">
    <property type="component" value="Linkage group LG23"/>
</dbReference>
<dbReference type="RefSeq" id="XP_029649979.1">
    <property type="nucleotide sequence ID" value="XM_029794119.2"/>
</dbReference>
<dbReference type="InterPro" id="IPR033362">
    <property type="entry name" value="SSNA1_fam"/>
</dbReference>
<accession>A0A6P7TFF6</accession>
<keyword evidence="1" id="KW-1185">Reference proteome</keyword>
<evidence type="ECO:0000313" key="2">
    <source>
        <dbReference type="RefSeq" id="XP_029649979.1"/>
    </source>
</evidence>
<evidence type="ECO:0000313" key="1">
    <source>
        <dbReference type="Proteomes" id="UP000515154"/>
    </source>
</evidence>
<dbReference type="PANTHER" id="PTHR28661">
    <property type="entry name" value="SJOEGREN SYNDROME NUCLEAR AUTOANTIGEN 1"/>
    <property type="match status" value="1"/>
</dbReference>
<name>A0A6P7TFF6_9MOLL</name>
<proteinExistence type="predicted"/>
<dbReference type="KEGG" id="osn:115223503"/>
<organism evidence="1 2">
    <name type="scientific">Octopus sinensis</name>
    <name type="common">East Asian common octopus</name>
    <dbReference type="NCBI Taxonomy" id="2607531"/>
    <lineage>
        <taxon>Eukaryota</taxon>
        <taxon>Metazoa</taxon>
        <taxon>Spiralia</taxon>
        <taxon>Lophotrochozoa</taxon>
        <taxon>Mollusca</taxon>
        <taxon>Cephalopoda</taxon>
        <taxon>Coleoidea</taxon>
        <taxon>Octopodiformes</taxon>
        <taxon>Octopoda</taxon>
        <taxon>Incirrata</taxon>
        <taxon>Octopodidae</taxon>
        <taxon>Octopus</taxon>
    </lineage>
</organism>
<dbReference type="AlphaFoldDB" id="A0A6P7TFF6"/>
<reference evidence="2" key="1">
    <citation type="submission" date="2025-08" db="UniProtKB">
        <authorList>
            <consortium name="RefSeq"/>
        </authorList>
    </citation>
    <scope>IDENTIFICATION</scope>
</reference>
<sequence length="112" mass="13010">MTLQGATLQTYNNELVKCIEELCNKRDILKRQIEQEAEEKAKLQSDIHILTERLSKVNESLSRKLSVQNEFDRTICETETAYKKILESSETLLNVLKRESQRVLGENNNDLI</sequence>
<gene>
    <name evidence="2" type="primary">LOC115223503</name>
</gene>
<dbReference type="GO" id="GO:0036064">
    <property type="term" value="C:ciliary basal body"/>
    <property type="evidence" value="ECO:0007669"/>
    <property type="project" value="TreeGrafter"/>
</dbReference>
<dbReference type="GO" id="GO:0005813">
    <property type="term" value="C:centrosome"/>
    <property type="evidence" value="ECO:0007669"/>
    <property type="project" value="TreeGrafter"/>
</dbReference>
<dbReference type="PANTHER" id="PTHR28661:SF1">
    <property type="entry name" value="MICROTUBULE NUCLEATION FACTOR SSNA1"/>
    <property type="match status" value="1"/>
</dbReference>